<accession>G7TH78</accession>
<dbReference type="HOGENOM" id="CLU_3190680_0_0_6"/>
<organism evidence="5 6">
    <name type="scientific">Xanthomonas oryzae pv. oryzicola (strain BLS256)</name>
    <dbReference type="NCBI Taxonomy" id="383407"/>
    <lineage>
        <taxon>Bacteria</taxon>
        <taxon>Pseudomonadati</taxon>
        <taxon>Pseudomonadota</taxon>
        <taxon>Gammaproteobacteria</taxon>
        <taxon>Lysobacterales</taxon>
        <taxon>Lysobacteraceae</taxon>
        <taxon>Xanthomonas</taxon>
    </lineage>
</organism>
<dbReference type="PROSITE" id="PS50850">
    <property type="entry name" value="MFS"/>
    <property type="match status" value="1"/>
</dbReference>
<evidence type="ECO:0000256" key="1">
    <source>
        <dbReference type="ARBA" id="ARBA00022692"/>
    </source>
</evidence>
<keyword evidence="2" id="KW-1133">Transmembrane helix</keyword>
<dbReference type="PROSITE" id="PS51257">
    <property type="entry name" value="PROKAR_LIPOPROTEIN"/>
    <property type="match status" value="1"/>
</dbReference>
<gene>
    <name evidence="5" type="ORF">XOC_1279</name>
</gene>
<proteinExistence type="predicted"/>
<dbReference type="InterPro" id="IPR036259">
    <property type="entry name" value="MFS_trans_sf"/>
</dbReference>
<dbReference type="InterPro" id="IPR020846">
    <property type="entry name" value="MFS_dom"/>
</dbReference>
<dbReference type="SUPFAM" id="SSF103473">
    <property type="entry name" value="MFS general substrate transporter"/>
    <property type="match status" value="1"/>
</dbReference>
<evidence type="ECO:0000313" key="5">
    <source>
        <dbReference type="EMBL" id="AEQ95466.1"/>
    </source>
</evidence>
<reference evidence="5 6" key="1">
    <citation type="journal article" date="2011" name="J. Bacteriol.">
        <title>Two new complete genome sequences offer insight into host and tissue specificity of plant pathogenic Xanthomonas spp.</title>
        <authorList>
            <person name="Bogdanove A.J."/>
            <person name="Koebnik R."/>
            <person name="Lu H."/>
            <person name="Furutani A."/>
            <person name="Angiuoli S.V."/>
            <person name="Patil P.B."/>
            <person name="Van Sluys M.A."/>
            <person name="Ryan R.P."/>
            <person name="Meyer D.F."/>
            <person name="Han S.W."/>
            <person name="Aparna G."/>
            <person name="Rajaram M."/>
            <person name="Delcher A.L."/>
            <person name="Phillippy A.M."/>
            <person name="Puiu D."/>
            <person name="Schatz M.C."/>
            <person name="Shumway M."/>
            <person name="Sommer D.D."/>
            <person name="Trapnell C."/>
            <person name="Benahmed F."/>
            <person name="Dimitrov G."/>
            <person name="Madupu R."/>
            <person name="Radune D."/>
            <person name="Sullivan S."/>
            <person name="Jha G."/>
            <person name="Ishihara H."/>
            <person name="Lee S.W."/>
            <person name="Pandey A."/>
            <person name="Sharma V."/>
            <person name="Sriariyanun M."/>
            <person name="Szurek B."/>
            <person name="Vera-Cruz C.M."/>
            <person name="Dorman K.S."/>
            <person name="Ronald P.C."/>
            <person name="Verdier V."/>
            <person name="Dow J.M."/>
            <person name="Sonti R.V."/>
            <person name="Tsuge S."/>
            <person name="Brendel V.P."/>
            <person name="Rabinowicz P.D."/>
            <person name="Leach J.E."/>
            <person name="White F.F."/>
            <person name="Salzberg S.L."/>
        </authorList>
    </citation>
    <scope>NUCLEOTIDE SEQUENCE [LARGE SCALE GENOMIC DNA]</scope>
    <source>
        <strain evidence="5 6">BLS256</strain>
    </source>
</reference>
<keyword evidence="3" id="KW-0472">Membrane</keyword>
<evidence type="ECO:0000259" key="4">
    <source>
        <dbReference type="PROSITE" id="PS50850"/>
    </source>
</evidence>
<dbReference type="GO" id="GO:0022857">
    <property type="term" value="F:transmembrane transporter activity"/>
    <property type="evidence" value="ECO:0007669"/>
    <property type="project" value="InterPro"/>
</dbReference>
<dbReference type="Gene3D" id="1.20.1720.10">
    <property type="entry name" value="Multidrug resistance protein D"/>
    <property type="match status" value="1"/>
</dbReference>
<keyword evidence="1" id="KW-0812">Transmembrane</keyword>
<evidence type="ECO:0000256" key="3">
    <source>
        <dbReference type="ARBA" id="ARBA00023136"/>
    </source>
</evidence>
<evidence type="ECO:0000313" key="6">
    <source>
        <dbReference type="Proteomes" id="UP000008851"/>
    </source>
</evidence>
<dbReference type="AlphaFoldDB" id="G7TH78"/>
<dbReference type="Proteomes" id="UP000008851">
    <property type="component" value="Chromosome"/>
</dbReference>
<dbReference type="EMBL" id="CP003057">
    <property type="protein sequence ID" value="AEQ95466.1"/>
    <property type="molecule type" value="Genomic_DNA"/>
</dbReference>
<protein>
    <submittedName>
        <fullName evidence="5">MFS transporter</fullName>
    </submittedName>
</protein>
<feature type="domain" description="Major facilitator superfamily (MFS) profile" evidence="4">
    <location>
        <begin position="1"/>
        <end position="46"/>
    </location>
</feature>
<evidence type="ECO:0000256" key="2">
    <source>
        <dbReference type="ARBA" id="ARBA00022989"/>
    </source>
</evidence>
<name>G7TH78_XANOB</name>
<dbReference type="KEGG" id="xor:XOC_1279"/>
<sequence>MGRSPMRGAARVILGGLALFIAGSIGCALSQDLPGLLAFRALQAFT</sequence>